<accession>A0ABY9U996</accession>
<sequence length="244" mass="25958">MKFALAKTATSPIASVHSTDLMSHGESTVKRRSLPVAVALATCTALLLTACGSSDAGSKGNDKIAGSDTGGEKSTPSPSASDSVKRPDIKLTGGVEDVFENWKTGNATKDAVLADAARAQTAINDAILKGKTDTPGLTFYYQGEALTTSVKWVQKWVDAGLTYTGTTRYYNPKIELFDDTSAGVSFCADETKAYNKDRKSEKVDRSPASDDSYVLYNTRLEKNKQGVWQTTSGTSVRGSKGCVQ</sequence>
<reference evidence="2 3" key="1">
    <citation type="submission" date="2023-09" db="EMBL/GenBank/DDBJ databases">
        <title>The genome sequence of Streptomyces anthocyanicus.</title>
        <authorList>
            <person name="Mo P."/>
        </authorList>
    </citation>
    <scope>NUCLEOTIDE SEQUENCE [LARGE SCALE GENOMIC DNA]</scope>
    <source>
        <strain evidence="2 3">JCM 4387</strain>
    </source>
</reference>
<evidence type="ECO:0008006" key="4">
    <source>
        <dbReference type="Google" id="ProtNLM"/>
    </source>
</evidence>
<evidence type="ECO:0000313" key="3">
    <source>
        <dbReference type="Proteomes" id="UP001249394"/>
    </source>
</evidence>
<name>A0ABY9U996_STRVL</name>
<proteinExistence type="predicted"/>
<gene>
    <name evidence="2" type="ORF">RI060_17145</name>
</gene>
<dbReference type="EMBL" id="CP134213">
    <property type="protein sequence ID" value="WND18964.1"/>
    <property type="molecule type" value="Genomic_DNA"/>
</dbReference>
<keyword evidence="3" id="KW-1185">Reference proteome</keyword>
<evidence type="ECO:0000256" key="1">
    <source>
        <dbReference type="SAM" id="MobiDB-lite"/>
    </source>
</evidence>
<dbReference type="Proteomes" id="UP001249394">
    <property type="component" value="Chromosome"/>
</dbReference>
<feature type="compositionally biased region" description="Polar residues" evidence="1">
    <location>
        <begin position="72"/>
        <end position="82"/>
    </location>
</feature>
<evidence type="ECO:0000313" key="2">
    <source>
        <dbReference type="EMBL" id="WND18964.1"/>
    </source>
</evidence>
<feature type="region of interest" description="Disordered" evidence="1">
    <location>
        <begin position="55"/>
        <end position="87"/>
    </location>
</feature>
<organism evidence="2 3">
    <name type="scientific">Streptomyces violaceus</name>
    <name type="common">Streptomyces venezuelae</name>
    <dbReference type="NCBI Taxonomy" id="1936"/>
    <lineage>
        <taxon>Bacteria</taxon>
        <taxon>Bacillati</taxon>
        <taxon>Actinomycetota</taxon>
        <taxon>Actinomycetes</taxon>
        <taxon>Kitasatosporales</taxon>
        <taxon>Streptomycetaceae</taxon>
        <taxon>Streptomyces</taxon>
    </lineage>
</organism>
<protein>
    <recommendedName>
        <fullName evidence="4">Lipoprotein</fullName>
    </recommendedName>
</protein>